<evidence type="ECO:0000313" key="3">
    <source>
        <dbReference type="Proteomes" id="UP000325665"/>
    </source>
</evidence>
<organism evidence="2 3">
    <name type="scientific">Arthrobacter phage Lymara</name>
    <dbReference type="NCBI Taxonomy" id="2599828"/>
    <lineage>
        <taxon>Viruses</taxon>
        <taxon>Duplodnaviria</taxon>
        <taxon>Heunggongvirae</taxon>
        <taxon>Uroviricota</taxon>
        <taxon>Caudoviricetes</taxon>
        <taxon>Klausavirus</taxon>
        <taxon>Klausavirus lymara</taxon>
    </lineage>
</organism>
<evidence type="ECO:0000256" key="1">
    <source>
        <dbReference type="SAM" id="MobiDB-lite"/>
    </source>
</evidence>
<reference evidence="2 3" key="1">
    <citation type="submission" date="2019-07" db="EMBL/GenBank/DDBJ databases">
        <authorList>
            <person name="Roscher J.E."/>
            <person name="Stoner T.H."/>
            <person name="Garlena R.A."/>
            <person name="Russell D.A."/>
            <person name="Pope W.H."/>
            <person name="Jacobs-Sera D."/>
            <person name="Hatfull G.F."/>
        </authorList>
    </citation>
    <scope>NUCLEOTIDE SEQUENCE [LARGE SCALE GENOMIC DNA]</scope>
</reference>
<feature type="compositionally biased region" description="Polar residues" evidence="1">
    <location>
        <begin position="10"/>
        <end position="22"/>
    </location>
</feature>
<dbReference type="EMBL" id="MN234234">
    <property type="protein sequence ID" value="QFG14852.1"/>
    <property type="molecule type" value="Genomic_DNA"/>
</dbReference>
<dbReference type="Proteomes" id="UP000325665">
    <property type="component" value="Segment"/>
</dbReference>
<name>A0A5J6U298_9CAUD</name>
<dbReference type="GeneID" id="55813896"/>
<proteinExistence type="predicted"/>
<dbReference type="RefSeq" id="YP_009884536.1">
    <property type="nucleotide sequence ID" value="NC_049471.1"/>
</dbReference>
<evidence type="ECO:0000313" key="2">
    <source>
        <dbReference type="EMBL" id="QFG14852.1"/>
    </source>
</evidence>
<gene>
    <name evidence="2" type="primary">51</name>
    <name evidence="2" type="ORF">SEA_LYMARA_51</name>
</gene>
<feature type="region of interest" description="Disordered" evidence="1">
    <location>
        <begin position="1"/>
        <end position="31"/>
    </location>
</feature>
<keyword evidence="3" id="KW-1185">Reference proteome</keyword>
<protein>
    <submittedName>
        <fullName evidence="2">Uncharacterized protein</fullName>
    </submittedName>
</protein>
<dbReference type="KEGG" id="vg:55813896"/>
<accession>A0A5J6U298</accession>
<sequence>MTTKHAVKSPTVSRPRSLNSGGKTPPMSGKDTRAYITVTNELFDHPKFKRIRDPWARLHLIELWTYCNRYKTDGVIDEDALMEKGDNVGEELLKRGWVHGPDADGNYQMHDYLKHQKSKAEIEGLTRQRTVAAGYGNHKRWHEANEVFEASCGYCTGELEPPKARTRKTSVGPHSS</sequence>